<dbReference type="EC" id="2.7.13.3" evidence="2"/>
<keyword evidence="7" id="KW-0472">Membrane</keyword>
<protein>
    <recommendedName>
        <fullName evidence="2">histidine kinase</fullName>
        <ecNumber evidence="2">2.7.13.3</ecNumber>
    </recommendedName>
</protein>
<comment type="catalytic activity">
    <reaction evidence="1">
        <text>ATP + protein L-histidine = ADP + protein N-phospho-L-histidine.</text>
        <dbReference type="EC" id="2.7.13.3"/>
    </reaction>
</comment>
<dbReference type="InterPro" id="IPR003661">
    <property type="entry name" value="HisK_dim/P_dom"/>
</dbReference>
<proteinExistence type="predicted"/>
<feature type="domain" description="Response regulatory" evidence="9">
    <location>
        <begin position="801"/>
        <end position="919"/>
    </location>
</feature>
<keyword evidence="5 10" id="KW-0418">Kinase</keyword>
<reference evidence="10 11" key="1">
    <citation type="submission" date="2023-07" db="EMBL/GenBank/DDBJ databases">
        <title>Sorghum-associated microbial communities from plants grown in Nebraska, USA.</title>
        <authorList>
            <person name="Schachtman D."/>
        </authorList>
    </citation>
    <scope>NUCLEOTIDE SEQUENCE [LARGE SCALE GENOMIC DNA]</scope>
    <source>
        <strain evidence="10 11">DS1781</strain>
    </source>
</reference>
<dbReference type="InterPro" id="IPR001789">
    <property type="entry name" value="Sig_transdc_resp-reg_receiver"/>
</dbReference>
<keyword evidence="7" id="KW-0812">Transmembrane</keyword>
<dbReference type="Proteomes" id="UP001184230">
    <property type="component" value="Unassembled WGS sequence"/>
</dbReference>
<evidence type="ECO:0000313" key="10">
    <source>
        <dbReference type="EMBL" id="MDR6539013.1"/>
    </source>
</evidence>
<dbReference type="InterPro" id="IPR036890">
    <property type="entry name" value="HATPase_C_sf"/>
</dbReference>
<dbReference type="SMART" id="SM00065">
    <property type="entry name" value="GAF"/>
    <property type="match status" value="1"/>
</dbReference>
<feature type="modified residue" description="4-aspartylphosphate" evidence="6">
    <location>
        <position position="855"/>
    </location>
</feature>
<dbReference type="SMART" id="SM00388">
    <property type="entry name" value="HisKA"/>
    <property type="match status" value="1"/>
</dbReference>
<dbReference type="SUPFAM" id="SSF55781">
    <property type="entry name" value="GAF domain-like"/>
    <property type="match status" value="1"/>
</dbReference>
<dbReference type="Gene3D" id="6.10.340.10">
    <property type="match status" value="1"/>
</dbReference>
<dbReference type="InterPro" id="IPR003594">
    <property type="entry name" value="HATPase_dom"/>
</dbReference>
<dbReference type="InterPro" id="IPR036097">
    <property type="entry name" value="HisK_dim/P_sf"/>
</dbReference>
<evidence type="ECO:0000256" key="1">
    <source>
        <dbReference type="ARBA" id="ARBA00000085"/>
    </source>
</evidence>
<dbReference type="CDD" id="cd18774">
    <property type="entry name" value="PDC2_HK_sensor"/>
    <property type="match status" value="1"/>
</dbReference>
<sequence length="931" mass="99885">MKLRSQMMILVCGALAPLLIVAAIGGASLVRHERETLERGVVGMTRAAMTAVDAELRGVISALTALAASQNLGEGDIKAFHDECRRLMHRQSRWLDVSLADGEGRRIFDARSPYGVVHEGEPAGESVERALRGARAAVGNLVYLANGLEPGPPSVRVSYPVVRGDKTVFVLTAYVEPHLFSDVLRAQRLPDDWVIALADRNRRFVARLPPRPPGDPISPSFQAALASAPEGFFPGTTVEGQSVYTPYVTSPVSEWVLGIAMPSSAVYAGATRLAGTIAAGVLLALAVALALAWLLARHMARPIALLAAAGQSLRRGEDVALRPSGHVDEIVQLQAAMLDGFAAARERQAVIERQVARLELLDQITSAIAEHQDLRSIYQVVVRSVEERLPLDFACVCRHDPRQGTLTVMHVGVRSEPLATALAMTEEGCIAVDDNGMSRCIHGEFVEEPDTAALPHPFARRLAEGGLRSLVLSPLVVDGQVLSVLVAARAMPNAFGAGECEFLRQLSAHTALAVRQSRLNHSLAQAYDELRQTQQAVLQQERLRSLGQMASGIAHDINNAILPAMLYTEGLLESEKGLSTSGRQQLEVVLRAIDDVAATVARMGEFYRQHGRQMPFAPLSLNRLAQQVGELTRARWSDMPQQRGLVVNLRTELEADLPDVSGVENEIREALINLVFNAVDAMPSGGDLVIRTRRLPPREGEGTDSVCIEVADTGVGMDEETRKRCLEPFFTTKGERGTGLGLAMIYGIAQRHHATIDIESEVGRGTTIGLRFAGCPRPVAAAAAPSQVAYRTAATGQPKARVLVLDDDPLVLQTLMAMLQSGGDDVVAADGGKAGIDAFVAAQAGGAPFDIVFTDLGMPHVDGHTVAARIKQVSPSTPVVLLTGWGQSGPDGKRPENVDLVMSKPPKLREIREVLARFARPAPAGNPRDTG</sequence>
<keyword evidence="4" id="KW-0808">Transferase</keyword>
<keyword evidence="7" id="KW-1133">Transmembrane helix</keyword>
<dbReference type="CDD" id="cd00156">
    <property type="entry name" value="REC"/>
    <property type="match status" value="1"/>
</dbReference>
<dbReference type="Pfam" id="PF00072">
    <property type="entry name" value="Response_reg"/>
    <property type="match status" value="1"/>
</dbReference>
<dbReference type="SUPFAM" id="SSF52172">
    <property type="entry name" value="CheY-like"/>
    <property type="match status" value="1"/>
</dbReference>
<dbReference type="InterPro" id="IPR004358">
    <property type="entry name" value="Sig_transdc_His_kin-like_C"/>
</dbReference>
<dbReference type="PANTHER" id="PTHR43065">
    <property type="entry name" value="SENSOR HISTIDINE KINASE"/>
    <property type="match status" value="1"/>
</dbReference>
<evidence type="ECO:0000313" key="11">
    <source>
        <dbReference type="Proteomes" id="UP001184230"/>
    </source>
</evidence>
<evidence type="ECO:0000256" key="5">
    <source>
        <dbReference type="ARBA" id="ARBA00022777"/>
    </source>
</evidence>
<dbReference type="SMART" id="SM00448">
    <property type="entry name" value="REC"/>
    <property type="match status" value="1"/>
</dbReference>
<dbReference type="SUPFAM" id="SSF55874">
    <property type="entry name" value="ATPase domain of HSP90 chaperone/DNA topoisomerase II/histidine kinase"/>
    <property type="match status" value="1"/>
</dbReference>
<evidence type="ECO:0000259" key="8">
    <source>
        <dbReference type="PROSITE" id="PS50109"/>
    </source>
</evidence>
<accession>A0ABU1NKL9</accession>
<dbReference type="Pfam" id="PF02518">
    <property type="entry name" value="HATPase_c"/>
    <property type="match status" value="1"/>
</dbReference>
<dbReference type="PROSITE" id="PS50110">
    <property type="entry name" value="RESPONSE_REGULATORY"/>
    <property type="match status" value="1"/>
</dbReference>
<dbReference type="Gene3D" id="3.40.50.2300">
    <property type="match status" value="1"/>
</dbReference>
<name>A0ABU1NKL9_9BURK</name>
<dbReference type="InterPro" id="IPR003018">
    <property type="entry name" value="GAF"/>
</dbReference>
<dbReference type="Gene3D" id="1.10.287.130">
    <property type="match status" value="1"/>
</dbReference>
<feature type="domain" description="Histidine kinase" evidence="8">
    <location>
        <begin position="552"/>
        <end position="776"/>
    </location>
</feature>
<dbReference type="InterPro" id="IPR029016">
    <property type="entry name" value="GAF-like_dom_sf"/>
</dbReference>
<evidence type="ECO:0000256" key="3">
    <source>
        <dbReference type="ARBA" id="ARBA00022553"/>
    </source>
</evidence>
<evidence type="ECO:0000259" key="9">
    <source>
        <dbReference type="PROSITE" id="PS50110"/>
    </source>
</evidence>
<dbReference type="InterPro" id="IPR011006">
    <property type="entry name" value="CheY-like_superfamily"/>
</dbReference>
<feature type="transmembrane region" description="Helical" evidence="7">
    <location>
        <begin position="273"/>
        <end position="296"/>
    </location>
</feature>
<dbReference type="Pfam" id="PF01590">
    <property type="entry name" value="GAF"/>
    <property type="match status" value="1"/>
</dbReference>
<evidence type="ECO:0000256" key="4">
    <source>
        <dbReference type="ARBA" id="ARBA00022679"/>
    </source>
</evidence>
<evidence type="ECO:0000256" key="6">
    <source>
        <dbReference type="PROSITE-ProRule" id="PRU00169"/>
    </source>
</evidence>
<keyword evidence="3 6" id="KW-0597">Phosphoprotein</keyword>
<gene>
    <name evidence="10" type="ORF">J2739_004808</name>
</gene>
<dbReference type="GO" id="GO:0016301">
    <property type="term" value="F:kinase activity"/>
    <property type="evidence" value="ECO:0007669"/>
    <property type="project" value="UniProtKB-KW"/>
</dbReference>
<organism evidence="10 11">
    <name type="scientific">Variovorax soli</name>
    <dbReference type="NCBI Taxonomy" id="376815"/>
    <lineage>
        <taxon>Bacteria</taxon>
        <taxon>Pseudomonadati</taxon>
        <taxon>Pseudomonadota</taxon>
        <taxon>Betaproteobacteria</taxon>
        <taxon>Burkholderiales</taxon>
        <taxon>Comamonadaceae</taxon>
        <taxon>Variovorax</taxon>
    </lineage>
</organism>
<dbReference type="SUPFAM" id="SSF47384">
    <property type="entry name" value="Homodimeric domain of signal transducing histidine kinase"/>
    <property type="match status" value="1"/>
</dbReference>
<dbReference type="Gene3D" id="3.30.450.40">
    <property type="match status" value="1"/>
</dbReference>
<dbReference type="PANTHER" id="PTHR43065:SF42">
    <property type="entry name" value="TWO-COMPONENT SENSOR PPRA"/>
    <property type="match status" value="1"/>
</dbReference>
<evidence type="ECO:0000256" key="2">
    <source>
        <dbReference type="ARBA" id="ARBA00012438"/>
    </source>
</evidence>
<comment type="caution">
    <text evidence="10">The sequence shown here is derived from an EMBL/GenBank/DDBJ whole genome shotgun (WGS) entry which is preliminary data.</text>
</comment>
<evidence type="ECO:0000256" key="7">
    <source>
        <dbReference type="SAM" id="Phobius"/>
    </source>
</evidence>
<dbReference type="Gene3D" id="3.30.565.10">
    <property type="entry name" value="Histidine kinase-like ATPase, C-terminal domain"/>
    <property type="match status" value="1"/>
</dbReference>
<dbReference type="RefSeq" id="WP_309906349.1">
    <property type="nucleotide sequence ID" value="NZ_JAVDRF010000013.1"/>
</dbReference>
<keyword evidence="11" id="KW-1185">Reference proteome</keyword>
<dbReference type="PRINTS" id="PR00344">
    <property type="entry name" value="BCTRLSENSOR"/>
</dbReference>
<dbReference type="PROSITE" id="PS50109">
    <property type="entry name" value="HIS_KIN"/>
    <property type="match status" value="1"/>
</dbReference>
<dbReference type="EMBL" id="JAVDRF010000013">
    <property type="protein sequence ID" value="MDR6539013.1"/>
    <property type="molecule type" value="Genomic_DNA"/>
</dbReference>
<dbReference type="SMART" id="SM00387">
    <property type="entry name" value="HATPase_c"/>
    <property type="match status" value="1"/>
</dbReference>
<dbReference type="InterPro" id="IPR005467">
    <property type="entry name" value="His_kinase_dom"/>
</dbReference>